<evidence type="ECO:0000313" key="2">
    <source>
        <dbReference type="EMBL" id="RKP32683.1"/>
    </source>
</evidence>
<dbReference type="EMBL" id="ML004430">
    <property type="protein sequence ID" value="RKP32683.1"/>
    <property type="molecule type" value="Genomic_DNA"/>
</dbReference>
<accession>A0A4P9ZI63</accession>
<dbReference type="InterPro" id="IPR022703">
    <property type="entry name" value="DUF3533"/>
</dbReference>
<dbReference type="AlphaFoldDB" id="A0A4P9ZI63"/>
<dbReference type="Pfam" id="PF12051">
    <property type="entry name" value="DUF3533"/>
    <property type="match status" value="1"/>
</dbReference>
<organism evidence="2 3">
    <name type="scientific">Metschnikowia bicuspidata</name>
    <dbReference type="NCBI Taxonomy" id="27322"/>
    <lineage>
        <taxon>Eukaryota</taxon>
        <taxon>Fungi</taxon>
        <taxon>Dikarya</taxon>
        <taxon>Ascomycota</taxon>
        <taxon>Saccharomycotina</taxon>
        <taxon>Pichiomycetes</taxon>
        <taxon>Metschnikowiaceae</taxon>
        <taxon>Metschnikowia</taxon>
    </lineage>
</organism>
<protein>
    <recommendedName>
        <fullName evidence="1">DUF3533 domain-containing protein</fullName>
    </recommendedName>
</protein>
<feature type="domain" description="DUF3533" evidence="1">
    <location>
        <begin position="1"/>
        <end position="191"/>
    </location>
</feature>
<sequence>MLVIIEDQIFGLQNGTIIAPVTGPLFVQLLENNLDFGDYKVIYGSDLHLRMNMSMSDLLADAINKQEYWVGLYINLTALKTVYDLIGGFNTSTDPYVELQYIATACTSWAATTAPSQYVSRSINKLSLALTEEFASAAYTDLFLSANTSDEQQQIIKQINSTTAPSGLTFFPAFNLLDLRLSPSSVVLGPSEL</sequence>
<name>A0A4P9ZI63_9ASCO</name>
<evidence type="ECO:0000259" key="1">
    <source>
        <dbReference type="Pfam" id="PF12051"/>
    </source>
</evidence>
<proteinExistence type="predicted"/>
<dbReference type="Proteomes" id="UP000268321">
    <property type="component" value="Unassembled WGS sequence"/>
</dbReference>
<evidence type="ECO:0000313" key="3">
    <source>
        <dbReference type="Proteomes" id="UP000268321"/>
    </source>
</evidence>
<keyword evidence="3" id="KW-1185">Reference proteome</keyword>
<reference evidence="3" key="1">
    <citation type="journal article" date="2018" name="Nat. Microbiol.">
        <title>Leveraging single-cell genomics to expand the fungal tree of life.</title>
        <authorList>
            <person name="Ahrendt S.R."/>
            <person name="Quandt C.A."/>
            <person name="Ciobanu D."/>
            <person name="Clum A."/>
            <person name="Salamov A."/>
            <person name="Andreopoulos B."/>
            <person name="Cheng J.F."/>
            <person name="Woyke T."/>
            <person name="Pelin A."/>
            <person name="Henrissat B."/>
            <person name="Reynolds N.K."/>
            <person name="Benny G.L."/>
            <person name="Smith M.E."/>
            <person name="James T.Y."/>
            <person name="Grigoriev I.V."/>
        </authorList>
    </citation>
    <scope>NUCLEOTIDE SEQUENCE [LARGE SCALE GENOMIC DNA]</scope>
    <source>
        <strain evidence="3">Baker2002</strain>
    </source>
</reference>
<dbReference type="OrthoDB" id="2140105at2759"/>
<gene>
    <name evidence="2" type="ORF">METBISCDRAFT_21365</name>
</gene>